<evidence type="ECO:0000313" key="2">
    <source>
        <dbReference type="EMBL" id="ESU41319.1"/>
    </source>
</evidence>
<organism evidence="2 3">
    <name type="scientific">Giardia intestinalis</name>
    <name type="common">Giardia lamblia</name>
    <dbReference type="NCBI Taxonomy" id="5741"/>
    <lineage>
        <taxon>Eukaryota</taxon>
        <taxon>Metamonada</taxon>
        <taxon>Diplomonadida</taxon>
        <taxon>Hexamitidae</taxon>
        <taxon>Giardiinae</taxon>
        <taxon>Giardia</taxon>
    </lineage>
</organism>
<reference evidence="2 3" key="2">
    <citation type="journal article" date="2013" name="Genome Biol. Evol.">
        <title>Genome sequencing of Giardia lamblia genotypes A2 and B isolates (DH and GS) and comparative analysis with the genomes of genotypes A1 and E (WB and Pig).</title>
        <authorList>
            <person name="Adam R.D."/>
            <person name="Dahlstrom E.W."/>
            <person name="Martens C.A."/>
            <person name="Bruno D.P."/>
            <person name="Barbian K.D."/>
            <person name="Ricklefs S.M."/>
            <person name="Hernandez M.M."/>
            <person name="Narla N.P."/>
            <person name="Patel R.B."/>
            <person name="Porcella S.F."/>
            <person name="Nash T.E."/>
        </authorList>
    </citation>
    <scope>NUCLEOTIDE SEQUENCE [LARGE SCALE GENOMIC DNA]</scope>
    <source>
        <strain evidence="2 3">GS</strain>
    </source>
</reference>
<dbReference type="AlphaFoldDB" id="V6TRV8"/>
<sequence>MGSTIFLMPGAPAYFSQAESGKHTPVSGLGGDASSTWCKPGAGEDARPKEAQKALLMPRGQP</sequence>
<name>V6TRV8_GIAIN</name>
<dbReference type="EMBL" id="AHHH01000133">
    <property type="protein sequence ID" value="ESU41319.1"/>
    <property type="molecule type" value="Genomic_DNA"/>
</dbReference>
<proteinExistence type="predicted"/>
<feature type="compositionally biased region" description="Basic and acidic residues" evidence="1">
    <location>
        <begin position="42"/>
        <end position="52"/>
    </location>
</feature>
<evidence type="ECO:0000313" key="3">
    <source>
        <dbReference type="Proteomes" id="UP000018040"/>
    </source>
</evidence>
<gene>
    <name evidence="2" type="ORF">GSB_153518</name>
</gene>
<protein>
    <submittedName>
        <fullName evidence="2">Uncharacterized protein</fullName>
    </submittedName>
</protein>
<dbReference type="Proteomes" id="UP000018040">
    <property type="component" value="Unassembled WGS sequence"/>
</dbReference>
<comment type="caution">
    <text evidence="2">The sequence shown here is derived from an EMBL/GenBank/DDBJ whole genome shotgun (WGS) entry which is preliminary data.</text>
</comment>
<accession>V6TRV8</accession>
<reference evidence="3" key="1">
    <citation type="submission" date="2012-02" db="EMBL/GenBank/DDBJ databases">
        <title>Genome sequencing of Giardia lamblia Genotypes A2 and B isolates (DH and GS) and comparative analysis with the genomes of Genotypes A1 and E (WB and Pig).</title>
        <authorList>
            <person name="Adam R."/>
            <person name="Dahlstrom E."/>
            <person name="Martens C."/>
            <person name="Bruno D."/>
            <person name="Barbian K."/>
            <person name="Porcella S.F."/>
            <person name="Nash T."/>
        </authorList>
    </citation>
    <scope>NUCLEOTIDE SEQUENCE</scope>
    <source>
        <strain evidence="3">GS</strain>
    </source>
</reference>
<evidence type="ECO:0000256" key="1">
    <source>
        <dbReference type="SAM" id="MobiDB-lite"/>
    </source>
</evidence>
<feature type="region of interest" description="Disordered" evidence="1">
    <location>
        <begin position="19"/>
        <end position="62"/>
    </location>
</feature>